<dbReference type="EMBL" id="CP002360">
    <property type="protein sequence ID" value="AEE97628.1"/>
    <property type="molecule type" value="Genomic_DNA"/>
</dbReference>
<evidence type="ECO:0000313" key="2">
    <source>
        <dbReference type="Proteomes" id="UP000008457"/>
    </source>
</evidence>
<protein>
    <submittedName>
        <fullName evidence="1">Uncharacterized protein</fullName>
    </submittedName>
</protein>
<name>F3ZXE7_MAHA5</name>
<dbReference type="STRING" id="697281.Mahau_2470"/>
<accession>F3ZXE7</accession>
<dbReference type="KEGG" id="mas:Mahau_2470"/>
<reference evidence="1 2" key="2">
    <citation type="journal article" date="2011" name="Stand. Genomic Sci.">
        <title>Complete genome sequence of Mahella australiensis type strain (50-1 BON).</title>
        <authorList>
            <person name="Sikorski J."/>
            <person name="Teshima H."/>
            <person name="Nolan M."/>
            <person name="Lucas S."/>
            <person name="Hammon N."/>
            <person name="Deshpande S."/>
            <person name="Cheng J.F."/>
            <person name="Pitluck S."/>
            <person name="Liolios K."/>
            <person name="Pagani I."/>
            <person name="Ivanova N."/>
            <person name="Huntemann M."/>
            <person name="Mavromatis K."/>
            <person name="Ovchinikova G."/>
            <person name="Pati A."/>
            <person name="Tapia R."/>
            <person name="Han C."/>
            <person name="Goodwin L."/>
            <person name="Chen A."/>
            <person name="Palaniappan K."/>
            <person name="Land M."/>
            <person name="Hauser L."/>
            <person name="Ngatchou-Djao O.D."/>
            <person name="Rohde M."/>
            <person name="Pukall R."/>
            <person name="Spring S."/>
            <person name="Abt B."/>
            <person name="Goker M."/>
            <person name="Detter J.C."/>
            <person name="Woyke T."/>
            <person name="Bristow J."/>
            <person name="Markowitz V."/>
            <person name="Hugenholtz P."/>
            <person name="Eisen J.A."/>
            <person name="Kyrpides N.C."/>
            <person name="Klenk H.P."/>
            <person name="Lapidus A."/>
        </authorList>
    </citation>
    <scope>NUCLEOTIDE SEQUENCE [LARGE SCALE GENOMIC DNA]</scope>
    <source>
        <strain evidence="2">DSM 15567 / CIP 107919 / 50-1 BON</strain>
    </source>
</reference>
<keyword evidence="2" id="KW-1185">Reference proteome</keyword>
<gene>
    <name evidence="1" type="ordered locus">Mahau_2470</name>
</gene>
<organism evidence="1 2">
    <name type="scientific">Mahella australiensis (strain DSM 15567 / CIP 107919 / 50-1 BON)</name>
    <dbReference type="NCBI Taxonomy" id="697281"/>
    <lineage>
        <taxon>Bacteria</taxon>
        <taxon>Bacillati</taxon>
        <taxon>Bacillota</taxon>
        <taxon>Clostridia</taxon>
        <taxon>Thermoanaerobacterales</taxon>
        <taxon>Thermoanaerobacterales Family IV. Incertae Sedis</taxon>
        <taxon>Mahella</taxon>
    </lineage>
</organism>
<proteinExistence type="predicted"/>
<dbReference type="AlphaFoldDB" id="F3ZXE7"/>
<evidence type="ECO:0000313" key="1">
    <source>
        <dbReference type="EMBL" id="AEE97628.1"/>
    </source>
</evidence>
<dbReference type="Proteomes" id="UP000008457">
    <property type="component" value="Chromosome"/>
</dbReference>
<sequence>MKATLKRGIWPLGGWHEVIIHADKIACMMVDNVEWSIYFVQHDIYIVARTEYGYFGPERNYSEYETFDGLPRGRQEVAGYIIPLELVDSAFDALFPIC</sequence>
<reference evidence="2" key="1">
    <citation type="submission" date="2010-11" db="EMBL/GenBank/DDBJ databases">
        <title>The complete genome of Mahella australiensis DSM 15567.</title>
        <authorList>
            <consortium name="US DOE Joint Genome Institute (JGI-PGF)"/>
            <person name="Lucas S."/>
            <person name="Copeland A."/>
            <person name="Lapidus A."/>
            <person name="Bruce D."/>
            <person name="Goodwin L."/>
            <person name="Pitluck S."/>
            <person name="Kyrpides N."/>
            <person name="Mavromatis K."/>
            <person name="Pagani I."/>
            <person name="Ivanova N."/>
            <person name="Teshima H."/>
            <person name="Brettin T."/>
            <person name="Detter J.C."/>
            <person name="Han C."/>
            <person name="Tapia R."/>
            <person name="Land M."/>
            <person name="Hauser L."/>
            <person name="Markowitz V."/>
            <person name="Cheng J.-F."/>
            <person name="Hugenholtz P."/>
            <person name="Woyke T."/>
            <person name="Wu D."/>
            <person name="Spring S."/>
            <person name="Pukall R."/>
            <person name="Steenblock K."/>
            <person name="Schneider S."/>
            <person name="Klenk H.-P."/>
            <person name="Eisen J.A."/>
        </authorList>
    </citation>
    <scope>NUCLEOTIDE SEQUENCE [LARGE SCALE GENOMIC DNA]</scope>
    <source>
        <strain evidence="2">DSM 15567 / CIP 107919 / 50-1 BON</strain>
    </source>
</reference>
<dbReference type="HOGENOM" id="CLU_2330412_0_0_9"/>
<dbReference type="RefSeq" id="WP_013782054.1">
    <property type="nucleotide sequence ID" value="NC_015520.1"/>
</dbReference>